<evidence type="ECO:0000313" key="2">
    <source>
        <dbReference type="Proteomes" id="UP000823775"/>
    </source>
</evidence>
<keyword evidence="2" id="KW-1185">Reference proteome</keyword>
<sequence>MRSEKVGGFRFGEEDDENWFSRSFPVTARRDGGLMELQVMHDSGQIVARDNFGGVVLYPSSVKTVGLCLAFQELGGVALRPLKNPGKWGSTMIIG</sequence>
<organism evidence="1 2">
    <name type="scientific">Datura stramonium</name>
    <name type="common">Jimsonweed</name>
    <name type="synonym">Common thornapple</name>
    <dbReference type="NCBI Taxonomy" id="4076"/>
    <lineage>
        <taxon>Eukaryota</taxon>
        <taxon>Viridiplantae</taxon>
        <taxon>Streptophyta</taxon>
        <taxon>Embryophyta</taxon>
        <taxon>Tracheophyta</taxon>
        <taxon>Spermatophyta</taxon>
        <taxon>Magnoliopsida</taxon>
        <taxon>eudicotyledons</taxon>
        <taxon>Gunneridae</taxon>
        <taxon>Pentapetalae</taxon>
        <taxon>asterids</taxon>
        <taxon>lamiids</taxon>
        <taxon>Solanales</taxon>
        <taxon>Solanaceae</taxon>
        <taxon>Solanoideae</taxon>
        <taxon>Datureae</taxon>
        <taxon>Datura</taxon>
    </lineage>
</organism>
<dbReference type="Proteomes" id="UP000823775">
    <property type="component" value="Unassembled WGS sequence"/>
</dbReference>
<evidence type="ECO:0000313" key="1">
    <source>
        <dbReference type="EMBL" id="MCE3214663.1"/>
    </source>
</evidence>
<protein>
    <submittedName>
        <fullName evidence="1">Uncharacterized protein</fullName>
    </submittedName>
</protein>
<dbReference type="EMBL" id="JACEIK010009766">
    <property type="protein sequence ID" value="MCE3214663.1"/>
    <property type="molecule type" value="Genomic_DNA"/>
</dbReference>
<comment type="caution">
    <text evidence="1">The sequence shown here is derived from an EMBL/GenBank/DDBJ whole genome shotgun (WGS) entry which is preliminary data.</text>
</comment>
<name>A0ABS8WR83_DATST</name>
<reference evidence="1 2" key="1">
    <citation type="journal article" date="2021" name="BMC Genomics">
        <title>Datura genome reveals duplications of psychoactive alkaloid biosynthetic genes and high mutation rate following tissue culture.</title>
        <authorList>
            <person name="Rajewski A."/>
            <person name="Carter-House D."/>
            <person name="Stajich J."/>
            <person name="Litt A."/>
        </authorList>
    </citation>
    <scope>NUCLEOTIDE SEQUENCE [LARGE SCALE GENOMIC DNA]</scope>
    <source>
        <strain evidence="1">AR-01</strain>
    </source>
</reference>
<accession>A0ABS8WR83</accession>
<proteinExistence type="predicted"/>
<gene>
    <name evidence="1" type="ORF">HAX54_053016</name>
</gene>